<evidence type="ECO:0000313" key="2">
    <source>
        <dbReference type="EMBL" id="GAA2269329.1"/>
    </source>
</evidence>
<keyword evidence="3" id="KW-1185">Reference proteome</keyword>
<name>A0ABN3ET89_9ACTN</name>
<protein>
    <submittedName>
        <fullName evidence="2">Uncharacterized protein</fullName>
    </submittedName>
</protein>
<sequence length="322" mass="33322">MGTGGWPGGLGKLVGTAAQLGEVGKQAVLRGGRTVAGGTVAGGQWVHGALTSLAPPQVPATEPWKLSLGALVGRHPRTPAVVHKLLGLLDGFGAVHLGPERVGFDGEEIEWGKVVEIRTRSAFEVMTTSALEHEVDRIREFLPPVPGRKWVVTRAAEAVATVVLAALEQGAVEQRLDALTVPSEIVHRGLLGRTRTLDGGLFATAGLVLVGQAGESLIATAGQHGIPVRPAERPDDRIAHVETLRERTDTVARLLRRLQEESPEPAEPPGAGVPGGTESGHAGLDGAGAGNLMSLDKALSDKAGSDEAAGPGPAASPYRWLS</sequence>
<accession>A0ABN3ET89</accession>
<dbReference type="Proteomes" id="UP001500305">
    <property type="component" value="Unassembled WGS sequence"/>
</dbReference>
<reference evidence="2 3" key="1">
    <citation type="journal article" date="2019" name="Int. J. Syst. Evol. Microbiol.">
        <title>The Global Catalogue of Microorganisms (GCM) 10K type strain sequencing project: providing services to taxonomists for standard genome sequencing and annotation.</title>
        <authorList>
            <consortium name="The Broad Institute Genomics Platform"/>
            <consortium name="The Broad Institute Genome Sequencing Center for Infectious Disease"/>
            <person name="Wu L."/>
            <person name="Ma J."/>
        </authorList>
    </citation>
    <scope>NUCLEOTIDE SEQUENCE [LARGE SCALE GENOMIC DNA]</scope>
    <source>
        <strain evidence="2 3">JCM 7356</strain>
    </source>
</reference>
<dbReference type="RefSeq" id="WP_344639993.1">
    <property type="nucleotide sequence ID" value="NZ_BAAATR010000038.1"/>
</dbReference>
<dbReference type="EMBL" id="BAAATR010000038">
    <property type="protein sequence ID" value="GAA2269329.1"/>
    <property type="molecule type" value="Genomic_DNA"/>
</dbReference>
<proteinExistence type="predicted"/>
<feature type="compositionally biased region" description="Gly residues" evidence="1">
    <location>
        <begin position="272"/>
        <end position="289"/>
    </location>
</feature>
<feature type="region of interest" description="Disordered" evidence="1">
    <location>
        <begin position="258"/>
        <end position="322"/>
    </location>
</feature>
<comment type="caution">
    <text evidence="2">The sequence shown here is derived from an EMBL/GenBank/DDBJ whole genome shotgun (WGS) entry which is preliminary data.</text>
</comment>
<evidence type="ECO:0000313" key="3">
    <source>
        <dbReference type="Proteomes" id="UP001500305"/>
    </source>
</evidence>
<gene>
    <name evidence="2" type="ORF">GCM10010430_63520</name>
</gene>
<organism evidence="2 3">
    <name type="scientific">Kitasatospora cystarginea</name>
    <dbReference type="NCBI Taxonomy" id="58350"/>
    <lineage>
        <taxon>Bacteria</taxon>
        <taxon>Bacillati</taxon>
        <taxon>Actinomycetota</taxon>
        <taxon>Actinomycetes</taxon>
        <taxon>Kitasatosporales</taxon>
        <taxon>Streptomycetaceae</taxon>
        <taxon>Kitasatospora</taxon>
    </lineage>
</organism>
<evidence type="ECO:0000256" key="1">
    <source>
        <dbReference type="SAM" id="MobiDB-lite"/>
    </source>
</evidence>